<dbReference type="Proteomes" id="UP000604046">
    <property type="component" value="Unassembled WGS sequence"/>
</dbReference>
<sequence>MTAWQMLRQNWEAFKACNDLEKLATLKAEFESSKAEFRGLISVVRQSSQLVMEAKGFGLLFLWTSSFKQLTVGGGLFALVKSSASLKVVMPLLGKTLLATKTVLLTCGSKMITMAGTVTTGNLGLMSLKAATVSFQFGPYLAKMKLTASCFCNVKTLTASWTVAKTSVGALATKVAACKVLAICGGIGLVALPAYRFYRFYRVQTNKRDMLVHDTRSALQQAEHDIKAETALQAEIAQGIRDLSQRRAMLEVQLGKQVVMQVVFIPISFIASDYLVQGVFAVVRCVGVSL</sequence>
<reference evidence="1" key="1">
    <citation type="submission" date="2021-02" db="EMBL/GenBank/DDBJ databases">
        <authorList>
            <person name="Dougan E. K."/>
            <person name="Rhodes N."/>
            <person name="Thang M."/>
            <person name="Chan C."/>
        </authorList>
    </citation>
    <scope>NUCLEOTIDE SEQUENCE</scope>
</reference>
<dbReference type="EMBL" id="CAJNDS010002690">
    <property type="protein sequence ID" value="CAE7565821.1"/>
    <property type="molecule type" value="Genomic_DNA"/>
</dbReference>
<evidence type="ECO:0000313" key="2">
    <source>
        <dbReference type="Proteomes" id="UP000604046"/>
    </source>
</evidence>
<proteinExistence type="predicted"/>
<accession>A0A812UFA8</accession>
<name>A0A812UFA8_9DINO</name>
<organism evidence="1 2">
    <name type="scientific">Symbiodinium natans</name>
    <dbReference type="NCBI Taxonomy" id="878477"/>
    <lineage>
        <taxon>Eukaryota</taxon>
        <taxon>Sar</taxon>
        <taxon>Alveolata</taxon>
        <taxon>Dinophyceae</taxon>
        <taxon>Suessiales</taxon>
        <taxon>Symbiodiniaceae</taxon>
        <taxon>Symbiodinium</taxon>
    </lineage>
</organism>
<gene>
    <name evidence="1" type="ORF">SNAT2548_LOCUS32054</name>
</gene>
<comment type="caution">
    <text evidence="1">The sequence shown here is derived from an EMBL/GenBank/DDBJ whole genome shotgun (WGS) entry which is preliminary data.</text>
</comment>
<evidence type="ECO:0000313" key="1">
    <source>
        <dbReference type="EMBL" id="CAE7565821.1"/>
    </source>
</evidence>
<protein>
    <submittedName>
        <fullName evidence="1">Uncharacterized protein</fullName>
    </submittedName>
</protein>
<dbReference type="AlphaFoldDB" id="A0A812UFA8"/>
<keyword evidence="2" id="KW-1185">Reference proteome</keyword>